<protein>
    <submittedName>
        <fullName evidence="3">VanZ family protein</fullName>
    </submittedName>
</protein>
<dbReference type="RefSeq" id="WP_107896135.1">
    <property type="nucleotide sequence ID" value="NZ_PYWM01000017.1"/>
</dbReference>
<dbReference type="PANTHER" id="PTHR36834:SF1">
    <property type="entry name" value="INTEGRAL MEMBRANE PROTEIN"/>
    <property type="match status" value="1"/>
</dbReference>
<evidence type="ECO:0000313" key="3">
    <source>
        <dbReference type="EMBL" id="TKI72485.1"/>
    </source>
</evidence>
<feature type="transmembrane region" description="Helical" evidence="1">
    <location>
        <begin position="66"/>
        <end position="87"/>
    </location>
</feature>
<feature type="transmembrane region" description="Helical" evidence="1">
    <location>
        <begin position="126"/>
        <end position="143"/>
    </location>
</feature>
<keyword evidence="4" id="KW-1185">Reference proteome</keyword>
<feature type="transmembrane region" description="Helical" evidence="1">
    <location>
        <begin position="7"/>
        <end position="26"/>
    </location>
</feature>
<dbReference type="PANTHER" id="PTHR36834">
    <property type="entry name" value="MEMBRANE PROTEIN-RELATED"/>
    <property type="match status" value="1"/>
</dbReference>
<organism evidence="3 4">
    <name type="scientific">Lysinibacillus mangiferihumi</name>
    <dbReference type="NCBI Taxonomy" id="1130819"/>
    <lineage>
        <taxon>Bacteria</taxon>
        <taxon>Bacillati</taxon>
        <taxon>Bacillota</taxon>
        <taxon>Bacilli</taxon>
        <taxon>Bacillales</taxon>
        <taxon>Bacillaceae</taxon>
        <taxon>Lysinibacillus</taxon>
    </lineage>
</organism>
<feature type="transmembrane region" description="Helical" evidence="1">
    <location>
        <begin position="99"/>
        <end position="120"/>
    </location>
</feature>
<dbReference type="EMBL" id="SZPU01000005">
    <property type="protein sequence ID" value="TKI72485.1"/>
    <property type="molecule type" value="Genomic_DNA"/>
</dbReference>
<reference evidence="3 4" key="1">
    <citation type="submission" date="2019-04" db="EMBL/GenBank/DDBJ databases">
        <title>Lysinibacillus genome sequencing.</title>
        <authorList>
            <person name="Dunlap C."/>
        </authorList>
    </citation>
    <scope>NUCLEOTIDE SEQUENCE [LARGE SCALE GENOMIC DNA]</scope>
    <source>
        <strain evidence="3 4">CCTCC AB 2010389</strain>
    </source>
</reference>
<accession>A0A4U2ZEE9</accession>
<keyword evidence="1" id="KW-1133">Transmembrane helix</keyword>
<evidence type="ECO:0000256" key="1">
    <source>
        <dbReference type="SAM" id="Phobius"/>
    </source>
</evidence>
<keyword evidence="1" id="KW-0472">Membrane</keyword>
<gene>
    <name evidence="3" type="ORF">FC756_01520</name>
</gene>
<dbReference type="AlphaFoldDB" id="A0A4U2ZEE9"/>
<evidence type="ECO:0000259" key="2">
    <source>
        <dbReference type="Pfam" id="PF04892"/>
    </source>
</evidence>
<comment type="caution">
    <text evidence="3">The sequence shown here is derived from an EMBL/GenBank/DDBJ whole genome shotgun (WGS) entry which is preliminary data.</text>
</comment>
<dbReference type="Proteomes" id="UP000308744">
    <property type="component" value="Unassembled WGS sequence"/>
</dbReference>
<name>A0A4U2ZEE9_9BACI</name>
<keyword evidence="1" id="KW-0812">Transmembrane</keyword>
<sequence length="157" mass="18398">MKIRTVWKIIFVTYVCLLLYFVVIKFNGSIDRVISIKESRDSGYWNYNLYPFRTITRYLEDIFHSYAYMNILGNIAPFVPMGFLIPIISKKYINALKTISISFICIIGIEVFQLITMLGFFDIDDILLNTFGCIIGYGIYVGFRKLFSKHSYIFQKV</sequence>
<evidence type="ECO:0000313" key="4">
    <source>
        <dbReference type="Proteomes" id="UP000308744"/>
    </source>
</evidence>
<feature type="domain" description="VanZ-like" evidence="2">
    <location>
        <begin position="11"/>
        <end position="141"/>
    </location>
</feature>
<dbReference type="InterPro" id="IPR006976">
    <property type="entry name" value="VanZ-like"/>
</dbReference>
<dbReference type="InterPro" id="IPR053150">
    <property type="entry name" value="Teicoplanin_resist-assoc"/>
</dbReference>
<proteinExistence type="predicted"/>
<dbReference type="Pfam" id="PF04892">
    <property type="entry name" value="VanZ"/>
    <property type="match status" value="1"/>
</dbReference>